<dbReference type="EMBL" id="CM004466">
    <property type="protein sequence ID" value="OCU02671.1"/>
    <property type="molecule type" value="Genomic_DNA"/>
</dbReference>
<proteinExistence type="predicted"/>
<gene>
    <name evidence="1" type="ORF">XELAEV_18008437mg</name>
</gene>
<sequence>NQLIISQNQLLKQQKLEQEKHHSLLRLTNTTVDSSEGQPAIVSNLNSSSMLNACGSAASKSGGPPVLGRA</sequence>
<dbReference type="AlphaFoldDB" id="A0A974E3M3"/>
<evidence type="ECO:0000313" key="1">
    <source>
        <dbReference type="EMBL" id="OCU02671.1"/>
    </source>
</evidence>
<protein>
    <submittedName>
        <fullName evidence="1">Uncharacterized protein</fullName>
    </submittedName>
</protein>
<name>A0A974E3M3_XENLA</name>
<feature type="non-terminal residue" evidence="1">
    <location>
        <position position="1"/>
    </location>
</feature>
<accession>A0A974E3M3</accession>
<reference evidence="2" key="1">
    <citation type="journal article" date="2016" name="Nature">
        <title>Genome evolution in the allotetraploid frog Xenopus laevis.</title>
        <authorList>
            <person name="Session A.M."/>
            <person name="Uno Y."/>
            <person name="Kwon T."/>
            <person name="Chapman J.A."/>
            <person name="Toyoda A."/>
            <person name="Takahashi S."/>
            <person name="Fukui A."/>
            <person name="Hikosaka A."/>
            <person name="Suzuki A."/>
            <person name="Kondo M."/>
            <person name="van Heeringen S.J."/>
            <person name="Quigley I."/>
            <person name="Heinz S."/>
            <person name="Ogino H."/>
            <person name="Ochi H."/>
            <person name="Hellsten U."/>
            <person name="Lyons J.B."/>
            <person name="Simakov O."/>
            <person name="Putnam N."/>
            <person name="Stites J."/>
            <person name="Kuroki Y."/>
            <person name="Tanaka T."/>
            <person name="Michiue T."/>
            <person name="Watanabe M."/>
            <person name="Bogdanovic O."/>
            <person name="Lister R."/>
            <person name="Georgiou G."/>
            <person name="Paranjpe S.S."/>
            <person name="van Kruijsbergen I."/>
            <person name="Shu S."/>
            <person name="Carlson J."/>
            <person name="Kinoshita T."/>
            <person name="Ohta Y."/>
            <person name="Mawaribuchi S."/>
            <person name="Jenkins J."/>
            <person name="Grimwood J."/>
            <person name="Schmutz J."/>
            <person name="Mitros T."/>
            <person name="Mozaffari S.V."/>
            <person name="Suzuki Y."/>
            <person name="Haramoto Y."/>
            <person name="Yamamoto T.S."/>
            <person name="Takagi C."/>
            <person name="Heald R."/>
            <person name="Miller K."/>
            <person name="Haudenschild C."/>
            <person name="Kitzman J."/>
            <person name="Nakayama T."/>
            <person name="Izutsu Y."/>
            <person name="Robert J."/>
            <person name="Fortriede J."/>
            <person name="Burns K."/>
            <person name="Lotay V."/>
            <person name="Karimi K."/>
            <person name="Yasuoka Y."/>
            <person name="Dichmann D.S."/>
            <person name="Flajnik M.F."/>
            <person name="Houston D.W."/>
            <person name="Shendure J."/>
            <person name="DuPasquier L."/>
            <person name="Vize P.D."/>
            <person name="Zorn A.M."/>
            <person name="Ito M."/>
            <person name="Marcotte E.M."/>
            <person name="Wallingford J.B."/>
            <person name="Ito Y."/>
            <person name="Asashima M."/>
            <person name="Ueno N."/>
            <person name="Matsuda Y."/>
            <person name="Veenstra G.J."/>
            <person name="Fujiyama A."/>
            <person name="Harland R.M."/>
            <person name="Taira M."/>
            <person name="Rokhsar D.S."/>
        </authorList>
    </citation>
    <scope>NUCLEOTIDE SEQUENCE [LARGE SCALE GENOMIC DNA]</scope>
    <source>
        <strain evidence="2">J</strain>
    </source>
</reference>
<dbReference type="Proteomes" id="UP000694892">
    <property type="component" value="Chromosome 1L"/>
</dbReference>
<evidence type="ECO:0000313" key="2">
    <source>
        <dbReference type="Proteomes" id="UP000694892"/>
    </source>
</evidence>
<organism evidence="1 2">
    <name type="scientific">Xenopus laevis</name>
    <name type="common">African clawed frog</name>
    <dbReference type="NCBI Taxonomy" id="8355"/>
    <lineage>
        <taxon>Eukaryota</taxon>
        <taxon>Metazoa</taxon>
        <taxon>Chordata</taxon>
        <taxon>Craniata</taxon>
        <taxon>Vertebrata</taxon>
        <taxon>Euteleostomi</taxon>
        <taxon>Amphibia</taxon>
        <taxon>Batrachia</taxon>
        <taxon>Anura</taxon>
        <taxon>Pipoidea</taxon>
        <taxon>Pipidae</taxon>
        <taxon>Xenopodinae</taxon>
        <taxon>Xenopus</taxon>
        <taxon>Xenopus</taxon>
    </lineage>
</organism>